<name>A0A9X3QXJ2_9HYPH</name>
<keyword evidence="3" id="KW-1185">Reference proteome</keyword>
<feature type="domain" description="Protein NO VEIN C-terminal" evidence="1">
    <location>
        <begin position="152"/>
        <end position="244"/>
    </location>
</feature>
<comment type="caution">
    <text evidence="2">The sequence shown here is derived from an EMBL/GenBank/DDBJ whole genome shotgun (WGS) entry which is preliminary data.</text>
</comment>
<dbReference type="Pfam" id="PF13020">
    <property type="entry name" value="NOV_C"/>
    <property type="match status" value="1"/>
</dbReference>
<gene>
    <name evidence="2" type="ORF">O9X94_23465</name>
</gene>
<evidence type="ECO:0000313" key="2">
    <source>
        <dbReference type="EMBL" id="MCZ7912296.1"/>
    </source>
</evidence>
<dbReference type="Proteomes" id="UP001151309">
    <property type="component" value="Unassembled WGS sequence"/>
</dbReference>
<dbReference type="EMBL" id="JAPZLT010000016">
    <property type="protein sequence ID" value="MCZ7912296.1"/>
    <property type="molecule type" value="Genomic_DNA"/>
</dbReference>
<evidence type="ECO:0000313" key="3">
    <source>
        <dbReference type="Proteomes" id="UP001151309"/>
    </source>
</evidence>
<dbReference type="AlphaFoldDB" id="A0A9X3QXJ2"/>
<proteinExistence type="predicted"/>
<accession>A0A9X3QXJ2</accession>
<sequence length="275" mass="30665">MPISTERLFTLASFEGLKLIRAYAVNQPKLSIADLIALIEKVDPDGASLDLEASAYLHSLIDGDCPLENPLFYRVCIKAVVVKHQPLWSKAMRQGRKRFVQTLSPNDQDVFAAAGLMIDPPPTDVVNWWDDVAGHARLLQDIQKMEQARVAEKLTIDSEVQKLSDLGIDREPLWIGLDDNFAGYDVLSYDLIGEEIVSRMIEVKSTIASPLRFILTRNEWDQAAKIGDAYIFHVWDMGQAPPILHVRTVSQVAPHIPNDQQNGKWSSVAIPLGSA</sequence>
<dbReference type="InterPro" id="IPR024975">
    <property type="entry name" value="NOV_C"/>
</dbReference>
<dbReference type="RefSeq" id="WP_125145502.1">
    <property type="nucleotide sequence ID" value="NZ_JAPZLT010000016.1"/>
</dbReference>
<organism evidence="2 3">
    <name type="scientific">Agrobacterium leguminum</name>
    <dbReference type="NCBI Taxonomy" id="2792015"/>
    <lineage>
        <taxon>Bacteria</taxon>
        <taxon>Pseudomonadati</taxon>
        <taxon>Pseudomonadota</taxon>
        <taxon>Alphaproteobacteria</taxon>
        <taxon>Hyphomicrobiales</taxon>
        <taxon>Rhizobiaceae</taxon>
        <taxon>Rhizobium/Agrobacterium group</taxon>
        <taxon>Agrobacterium</taxon>
    </lineage>
</organism>
<reference evidence="2" key="1">
    <citation type="submission" date="2022-12" db="EMBL/GenBank/DDBJ databases">
        <title>Draft genome sequences of 22 rhizogenic Agrobacterium biovar 1 strains, the causative agent of hairy root disease.</title>
        <authorList>
            <person name="Kim N."/>
            <person name="Vargas P."/>
            <person name="Rediers H."/>
        </authorList>
    </citation>
    <scope>NUCLEOTIDE SEQUENCE</scope>
    <source>
        <strain evidence="2">ST07.17.026</strain>
    </source>
</reference>
<protein>
    <submittedName>
        <fullName evidence="2">DUF3883 domain-containing protein</fullName>
    </submittedName>
</protein>
<evidence type="ECO:0000259" key="1">
    <source>
        <dbReference type="Pfam" id="PF13020"/>
    </source>
</evidence>